<dbReference type="InterPro" id="IPR001647">
    <property type="entry name" value="HTH_TetR"/>
</dbReference>
<protein>
    <submittedName>
        <fullName evidence="6">TetR family transcriptional regulator</fullName>
    </submittedName>
</protein>
<dbReference type="SUPFAM" id="SSF46689">
    <property type="entry name" value="Homeodomain-like"/>
    <property type="match status" value="1"/>
</dbReference>
<dbReference type="AlphaFoldDB" id="A0A1J4N1W3"/>
<dbReference type="Proteomes" id="UP000033772">
    <property type="component" value="Unassembled WGS sequence"/>
</dbReference>
<evidence type="ECO:0000256" key="3">
    <source>
        <dbReference type="ARBA" id="ARBA00023163"/>
    </source>
</evidence>
<feature type="DNA-binding region" description="H-T-H motif" evidence="4">
    <location>
        <begin position="34"/>
        <end position="53"/>
    </location>
</feature>
<keyword evidence="7" id="KW-1185">Reference proteome</keyword>
<keyword evidence="2 4" id="KW-0238">DNA-binding</keyword>
<dbReference type="OrthoDB" id="326421at2"/>
<keyword evidence="3" id="KW-0804">Transcription</keyword>
<evidence type="ECO:0000256" key="4">
    <source>
        <dbReference type="PROSITE-ProRule" id="PRU00335"/>
    </source>
</evidence>
<evidence type="ECO:0000259" key="5">
    <source>
        <dbReference type="PROSITE" id="PS50977"/>
    </source>
</evidence>
<dbReference type="Gene3D" id="1.10.357.10">
    <property type="entry name" value="Tetracycline Repressor, domain 2"/>
    <property type="match status" value="1"/>
</dbReference>
<dbReference type="PANTHER" id="PTHR47506:SF6">
    <property type="entry name" value="HTH-TYPE TRANSCRIPTIONAL REPRESSOR NEMR"/>
    <property type="match status" value="1"/>
</dbReference>
<dbReference type="EMBL" id="JZDQ02000040">
    <property type="protein sequence ID" value="OIJ24369.1"/>
    <property type="molecule type" value="Genomic_DNA"/>
</dbReference>
<dbReference type="Gene3D" id="1.10.10.60">
    <property type="entry name" value="Homeodomain-like"/>
    <property type="match status" value="1"/>
</dbReference>
<evidence type="ECO:0000313" key="6">
    <source>
        <dbReference type="EMBL" id="OIJ24369.1"/>
    </source>
</evidence>
<dbReference type="Pfam" id="PF16925">
    <property type="entry name" value="TetR_C_13"/>
    <property type="match status" value="1"/>
</dbReference>
<dbReference type="PANTHER" id="PTHR47506">
    <property type="entry name" value="TRANSCRIPTIONAL REGULATORY PROTEIN"/>
    <property type="match status" value="1"/>
</dbReference>
<proteinExistence type="predicted"/>
<reference evidence="6" key="1">
    <citation type="submission" date="2016-10" db="EMBL/GenBank/DDBJ databases">
        <title>Draft Genome Sequence of Nocardioides luteus Strain BAFB, an Alkane-Degrading Bacterium Isolated from JP-7 Polluted Soil.</title>
        <authorList>
            <person name="Brown L."/>
            <person name="Ruiz O.N."/>
            <person name="Gunasekera T."/>
        </authorList>
    </citation>
    <scope>NUCLEOTIDE SEQUENCE [LARGE SCALE GENOMIC DNA]</scope>
    <source>
        <strain evidence="6">BAFB</strain>
    </source>
</reference>
<evidence type="ECO:0000313" key="7">
    <source>
        <dbReference type="Proteomes" id="UP000033772"/>
    </source>
</evidence>
<name>A0A1J4N1W3_9ACTN</name>
<dbReference type="InterPro" id="IPR011075">
    <property type="entry name" value="TetR_C"/>
</dbReference>
<comment type="caution">
    <text evidence="6">The sequence shown here is derived from an EMBL/GenBank/DDBJ whole genome shotgun (WGS) entry which is preliminary data.</text>
</comment>
<dbReference type="PROSITE" id="PS50977">
    <property type="entry name" value="HTH_TETR_2"/>
    <property type="match status" value="1"/>
</dbReference>
<dbReference type="Pfam" id="PF00440">
    <property type="entry name" value="TetR_N"/>
    <property type="match status" value="1"/>
</dbReference>
<accession>A0A1J4N1W3</accession>
<gene>
    <name evidence="6" type="ORF">UG56_023060</name>
</gene>
<dbReference type="GO" id="GO:0003677">
    <property type="term" value="F:DNA binding"/>
    <property type="evidence" value="ECO:0007669"/>
    <property type="project" value="UniProtKB-UniRule"/>
</dbReference>
<dbReference type="SUPFAM" id="SSF48498">
    <property type="entry name" value="Tetracyclin repressor-like, C-terminal domain"/>
    <property type="match status" value="1"/>
</dbReference>
<dbReference type="STRING" id="1844.UG56_023060"/>
<dbReference type="InterPro" id="IPR036271">
    <property type="entry name" value="Tet_transcr_reg_TetR-rel_C_sf"/>
</dbReference>
<dbReference type="InterPro" id="IPR009057">
    <property type="entry name" value="Homeodomain-like_sf"/>
</dbReference>
<dbReference type="RefSeq" id="WP_045547518.1">
    <property type="nucleotide sequence ID" value="NZ_JZDQ02000040.1"/>
</dbReference>
<evidence type="ECO:0000256" key="2">
    <source>
        <dbReference type="ARBA" id="ARBA00023125"/>
    </source>
</evidence>
<evidence type="ECO:0000256" key="1">
    <source>
        <dbReference type="ARBA" id="ARBA00023015"/>
    </source>
</evidence>
<keyword evidence="1" id="KW-0805">Transcription regulation</keyword>
<sequence>MAGRASAQAALETRRSVLKAAADLASVEGLDSVTIGRLAEIVQMSKSGVIGQFRTKETLQLETVEMVFADFRTRVWDTVKRFPAGLPRLLATCEAWTEYAADPGYPGGCLMTQVTYDYDGRSGVVHERLLEGRSQWRAALRADVTTAVQAGDLPADTDVEAVVFGLESLASFITPALLLHGDDRAADHAYQGMRRIIGATSKENR</sequence>
<feature type="domain" description="HTH tetR-type" evidence="5">
    <location>
        <begin position="11"/>
        <end position="71"/>
    </location>
</feature>
<organism evidence="6 7">
    <name type="scientific">Nocardioides luteus</name>
    <dbReference type="NCBI Taxonomy" id="1844"/>
    <lineage>
        <taxon>Bacteria</taxon>
        <taxon>Bacillati</taxon>
        <taxon>Actinomycetota</taxon>
        <taxon>Actinomycetes</taxon>
        <taxon>Propionibacteriales</taxon>
        <taxon>Nocardioidaceae</taxon>
        <taxon>Nocardioides</taxon>
    </lineage>
</organism>